<dbReference type="Proteomes" id="UP000012063">
    <property type="component" value="Unassembled WGS sequence"/>
</dbReference>
<protein>
    <submittedName>
        <fullName evidence="1">Uncharacterized protein</fullName>
    </submittedName>
</protein>
<accession>M5E3E3</accession>
<dbReference type="AlphaFoldDB" id="M5E3E3"/>
<dbReference type="OrthoDB" id="2112258at2"/>
<dbReference type="RefSeq" id="WP_005490081.1">
    <property type="nucleotide sequence ID" value="NZ_CAUI01000023.1"/>
</dbReference>
<gene>
    <name evidence="1" type="ORF">HSACCH_02329</name>
</gene>
<keyword evidence="2" id="KW-1185">Reference proteome</keyword>
<sequence length="89" mass="9900">MLNNLTLKIDNYPSRKALNFYNLADRAKAIADQGNKTAAEAASFYAASGDKLADFENYKISDLGSEIMYNAERELTLVYKPGPEIDFKA</sequence>
<dbReference type="STRING" id="1293054.HSACCH_02329"/>
<dbReference type="InterPro" id="IPR045527">
    <property type="entry name" value="DUF6470"/>
</dbReference>
<dbReference type="EMBL" id="CAUI01000023">
    <property type="protein sequence ID" value="CCU80813.1"/>
    <property type="molecule type" value="Genomic_DNA"/>
</dbReference>
<proteinExistence type="predicted"/>
<organism evidence="1 2">
    <name type="scientific">Halanaerobium saccharolyticum subsp. saccharolyticum DSM 6643</name>
    <dbReference type="NCBI Taxonomy" id="1293054"/>
    <lineage>
        <taxon>Bacteria</taxon>
        <taxon>Bacillati</taxon>
        <taxon>Bacillota</taxon>
        <taxon>Clostridia</taxon>
        <taxon>Halanaerobiales</taxon>
        <taxon>Halanaerobiaceae</taxon>
        <taxon>Halanaerobium</taxon>
    </lineage>
</organism>
<evidence type="ECO:0000313" key="2">
    <source>
        <dbReference type="Proteomes" id="UP000012063"/>
    </source>
</evidence>
<reference evidence="2" key="1">
    <citation type="journal article" date="2013" name="Genome Announc.">
        <title>Genome Sequence of Halanaerobium saccharolyticum subsp. saccharolyticum Strain DSM 6643T, a Halophilic Hydrogen-Producing Bacterium.</title>
        <authorList>
            <person name="Kivisto A."/>
            <person name="Larjo A."/>
            <person name="Ciranna A."/>
            <person name="Santala V."/>
            <person name="Roos C."/>
            <person name="Karp M."/>
        </authorList>
    </citation>
    <scope>NUCLEOTIDE SEQUENCE [LARGE SCALE GENOMIC DNA]</scope>
    <source>
        <strain evidence="2">DSM 6643</strain>
    </source>
</reference>
<comment type="caution">
    <text evidence="1">The sequence shown here is derived from an EMBL/GenBank/DDBJ whole genome shotgun (WGS) entry which is preliminary data.</text>
</comment>
<name>M5E3E3_9FIRM</name>
<dbReference type="InParanoid" id="M5E3E3"/>
<dbReference type="Pfam" id="PF20074">
    <property type="entry name" value="DUF6470"/>
    <property type="match status" value="1"/>
</dbReference>
<evidence type="ECO:0000313" key="1">
    <source>
        <dbReference type="EMBL" id="CCU80813.1"/>
    </source>
</evidence>